<evidence type="ECO:0000313" key="4">
    <source>
        <dbReference type="EMBL" id="KWN04842.1"/>
    </source>
</evidence>
<dbReference type="CDD" id="cd01949">
    <property type="entry name" value="GGDEF"/>
    <property type="match status" value="1"/>
</dbReference>
<dbReference type="SMART" id="SM00267">
    <property type="entry name" value="GGDEF"/>
    <property type="match status" value="1"/>
</dbReference>
<dbReference type="PANTHER" id="PTHR33121">
    <property type="entry name" value="CYCLIC DI-GMP PHOSPHODIESTERASE PDEF"/>
    <property type="match status" value="1"/>
</dbReference>
<dbReference type="InterPro" id="IPR001633">
    <property type="entry name" value="EAL_dom"/>
</dbReference>
<feature type="domain" description="EAL" evidence="2">
    <location>
        <begin position="523"/>
        <end position="777"/>
    </location>
</feature>
<evidence type="ECO:0000313" key="5">
    <source>
        <dbReference type="Proteomes" id="UP000068016"/>
    </source>
</evidence>
<feature type="domain" description="GGDEF" evidence="3">
    <location>
        <begin position="377"/>
        <end position="511"/>
    </location>
</feature>
<protein>
    <recommendedName>
        <fullName evidence="6">EAL domain-containing protein</fullName>
    </recommendedName>
</protein>
<keyword evidence="1" id="KW-0812">Transmembrane</keyword>
<dbReference type="PROSITE" id="PS50887">
    <property type="entry name" value="GGDEF"/>
    <property type="match status" value="1"/>
</dbReference>
<gene>
    <name evidence="4" type="ORF">WT83_30570</name>
</gene>
<dbReference type="Proteomes" id="UP000068016">
    <property type="component" value="Unassembled WGS sequence"/>
</dbReference>
<dbReference type="Gene3D" id="3.30.450.20">
    <property type="entry name" value="PAS domain"/>
    <property type="match status" value="2"/>
</dbReference>
<dbReference type="InterPro" id="IPR035919">
    <property type="entry name" value="EAL_sf"/>
</dbReference>
<dbReference type="PANTHER" id="PTHR33121:SF70">
    <property type="entry name" value="SIGNALING PROTEIN YKOW"/>
    <property type="match status" value="1"/>
</dbReference>
<dbReference type="CDD" id="cd01948">
    <property type="entry name" value="EAL"/>
    <property type="match status" value="1"/>
</dbReference>
<dbReference type="InterPro" id="IPR043128">
    <property type="entry name" value="Rev_trsase/Diguanyl_cyclase"/>
</dbReference>
<reference evidence="4 5" key="1">
    <citation type="submission" date="2015-11" db="EMBL/GenBank/DDBJ databases">
        <title>Expanding the genomic diversity of Burkholderia species for the development of highly accurate diagnostics.</title>
        <authorList>
            <person name="Sahl J."/>
            <person name="Keim P."/>
            <person name="Wagner D."/>
        </authorList>
    </citation>
    <scope>NUCLEOTIDE SEQUENCE [LARGE SCALE GENOMIC DNA]</scope>
    <source>
        <strain evidence="4 5">MSMB793WGS</strain>
    </source>
</reference>
<evidence type="ECO:0008006" key="6">
    <source>
        <dbReference type="Google" id="ProtNLM"/>
    </source>
</evidence>
<dbReference type="SUPFAM" id="SSF141868">
    <property type="entry name" value="EAL domain-like"/>
    <property type="match status" value="1"/>
</dbReference>
<feature type="transmembrane region" description="Helical" evidence="1">
    <location>
        <begin position="38"/>
        <end position="60"/>
    </location>
</feature>
<dbReference type="SMART" id="SM00052">
    <property type="entry name" value="EAL"/>
    <property type="match status" value="1"/>
</dbReference>
<dbReference type="GO" id="GO:0071111">
    <property type="term" value="F:cyclic-guanylate-specific phosphodiesterase activity"/>
    <property type="evidence" value="ECO:0007669"/>
    <property type="project" value="InterPro"/>
</dbReference>
<evidence type="ECO:0000259" key="3">
    <source>
        <dbReference type="PROSITE" id="PS50887"/>
    </source>
</evidence>
<organism evidence="4 5">
    <name type="scientific">Burkholderia territorii</name>
    <dbReference type="NCBI Taxonomy" id="1503055"/>
    <lineage>
        <taxon>Bacteria</taxon>
        <taxon>Pseudomonadati</taxon>
        <taxon>Pseudomonadota</taxon>
        <taxon>Betaproteobacteria</taxon>
        <taxon>Burkholderiales</taxon>
        <taxon>Burkholderiaceae</taxon>
        <taxon>Burkholderia</taxon>
        <taxon>Burkholderia cepacia complex</taxon>
    </lineage>
</organism>
<dbReference type="InterPro" id="IPR029787">
    <property type="entry name" value="Nucleotide_cyclase"/>
</dbReference>
<keyword evidence="1" id="KW-0472">Membrane</keyword>
<comment type="caution">
    <text evidence="4">The sequence shown here is derived from an EMBL/GenBank/DDBJ whole genome shotgun (WGS) entry which is preliminary data.</text>
</comment>
<sequence length="777" mass="85682">MSDNISRGRLRAPRGPIANTLMRFARTLIERLADRRHFWLIATPVTGVAILIALWATLVVRLNIEERQLLQSINTTADMLSRSLKQHVVKNIHDADLIARLVKYEYEKSPQSFSLKRAVDAGVLTPATQVQVTILDKDGLAIDNTAGINGRQYFADRPHFAVHRNSKDVGLYISKPVLGRISGKWTVQLTRRLDNADGSFAGVVVVSEDPGYLTSGFYSPAVLGKDGVVAVLSDDGFLLSRRVGTNAGSPEGPPAAIYSFLKSSPSDPVVDPIDNQTRIMAYKHLRDYPLAVVAGLGKDEQFANFEKMRRTYYTMAASISAIITLFFTIVVLMLNSLFRTKNEVRALSETDSLTKLPNRDSMTNILRAKLAGGQLVGKLALLFIDLNDFKRINDTIGHDAGDQTLVQIANRLTERVGPACMVSRFSGDEFIVIHESEHLQQTLPAVIKDVVDTLDTALTIRGNPYVMHGSIGVAVHASAEESEYDLIKHADLAMYEAKEHREPHQCSTYRLHTADLSARLIDRMEFDQALHRAIREHELFLDYQPIYHLKSNAIQGYEALVRWRHPTKGVLLPAQFIPLAESTGLIAEITDYVLDAVCHQLSLWQAAVDNLPYVSVNVSTIPLMDGGVERSVRRLIADYEIPPSRLCLEITASAAGTDFDALQSGIEAVRELGTLLALDNFGVGYSSLANLSRLGLDILKIDSSFTAQLERDMASTATVESMVRLADALSLNVVMKGVETAEQANWIKRFPNISVQGRFFAEPSAAPEIPPNAVTGT</sequence>
<dbReference type="EMBL" id="LPLZ01000090">
    <property type="protein sequence ID" value="KWN04842.1"/>
    <property type="molecule type" value="Genomic_DNA"/>
</dbReference>
<evidence type="ECO:0000259" key="2">
    <source>
        <dbReference type="PROSITE" id="PS50883"/>
    </source>
</evidence>
<evidence type="ECO:0000256" key="1">
    <source>
        <dbReference type="SAM" id="Phobius"/>
    </source>
</evidence>
<accession>A0A108E507</accession>
<name>A0A108E507_9BURK</name>
<dbReference type="RefSeq" id="WP_060348831.1">
    <property type="nucleotide sequence ID" value="NZ_LPLZ01000090.1"/>
</dbReference>
<dbReference type="CDD" id="cd12914">
    <property type="entry name" value="PDC1_DGC_like"/>
    <property type="match status" value="1"/>
</dbReference>
<keyword evidence="1" id="KW-1133">Transmembrane helix</keyword>
<dbReference type="InterPro" id="IPR000160">
    <property type="entry name" value="GGDEF_dom"/>
</dbReference>
<dbReference type="AlphaFoldDB" id="A0A108E507"/>
<dbReference type="Pfam" id="PF00563">
    <property type="entry name" value="EAL"/>
    <property type="match status" value="1"/>
</dbReference>
<dbReference type="CDD" id="cd12915">
    <property type="entry name" value="PDC2_DGC_like"/>
    <property type="match status" value="1"/>
</dbReference>
<dbReference type="SUPFAM" id="SSF55073">
    <property type="entry name" value="Nucleotide cyclase"/>
    <property type="match status" value="1"/>
</dbReference>
<dbReference type="NCBIfam" id="TIGR00254">
    <property type="entry name" value="GGDEF"/>
    <property type="match status" value="1"/>
</dbReference>
<dbReference type="Pfam" id="PF00990">
    <property type="entry name" value="GGDEF"/>
    <property type="match status" value="1"/>
</dbReference>
<dbReference type="Gene3D" id="3.30.70.270">
    <property type="match status" value="1"/>
</dbReference>
<dbReference type="InterPro" id="IPR050706">
    <property type="entry name" value="Cyclic-di-GMP_PDE-like"/>
</dbReference>
<dbReference type="Gene3D" id="3.20.20.450">
    <property type="entry name" value="EAL domain"/>
    <property type="match status" value="1"/>
</dbReference>
<feature type="transmembrane region" description="Helical" evidence="1">
    <location>
        <begin position="312"/>
        <end position="334"/>
    </location>
</feature>
<proteinExistence type="predicted"/>
<dbReference type="PROSITE" id="PS50883">
    <property type="entry name" value="EAL"/>
    <property type="match status" value="1"/>
</dbReference>